<reference evidence="2 3" key="1">
    <citation type="journal article" date="2018" name="Nat. Genet.">
        <title>The Rosa genome provides new insights in the design of modern roses.</title>
        <authorList>
            <person name="Bendahmane M."/>
        </authorList>
    </citation>
    <scope>NUCLEOTIDE SEQUENCE [LARGE SCALE GENOMIC DNA]</scope>
    <source>
        <strain evidence="3">cv. Old Blush</strain>
    </source>
</reference>
<evidence type="ECO:0000256" key="1">
    <source>
        <dbReference type="SAM" id="Phobius"/>
    </source>
</evidence>
<dbReference type="Gramene" id="PRQ57577">
    <property type="protein sequence ID" value="PRQ57577"/>
    <property type="gene ID" value="RchiOBHm_Chr1g0349821"/>
</dbReference>
<keyword evidence="1" id="KW-0812">Transmembrane</keyword>
<dbReference type="EMBL" id="PDCK01000039">
    <property type="protein sequence ID" value="PRQ57577.1"/>
    <property type="molecule type" value="Genomic_DNA"/>
</dbReference>
<keyword evidence="1" id="KW-1133">Transmembrane helix</keyword>
<sequence>MHKIFSSAHTCCQIPCLFLVRSCPSPSAVSLSRIYVFFFFFSGNLSICVKSLLSCYFFFLGLYSLFWICD</sequence>
<name>A0A2P6SFW6_ROSCH</name>
<feature type="transmembrane region" description="Helical" evidence="1">
    <location>
        <begin position="34"/>
        <end position="67"/>
    </location>
</feature>
<gene>
    <name evidence="2" type="ORF">RchiOBHm_Chr1g0349821</name>
</gene>
<proteinExistence type="predicted"/>
<protein>
    <submittedName>
        <fullName evidence="2">Uncharacterized protein</fullName>
    </submittedName>
</protein>
<evidence type="ECO:0000313" key="3">
    <source>
        <dbReference type="Proteomes" id="UP000238479"/>
    </source>
</evidence>
<comment type="caution">
    <text evidence="2">The sequence shown here is derived from an EMBL/GenBank/DDBJ whole genome shotgun (WGS) entry which is preliminary data.</text>
</comment>
<accession>A0A2P6SFW6</accession>
<evidence type="ECO:0000313" key="2">
    <source>
        <dbReference type="EMBL" id="PRQ57577.1"/>
    </source>
</evidence>
<organism evidence="2 3">
    <name type="scientific">Rosa chinensis</name>
    <name type="common">China rose</name>
    <dbReference type="NCBI Taxonomy" id="74649"/>
    <lineage>
        <taxon>Eukaryota</taxon>
        <taxon>Viridiplantae</taxon>
        <taxon>Streptophyta</taxon>
        <taxon>Embryophyta</taxon>
        <taxon>Tracheophyta</taxon>
        <taxon>Spermatophyta</taxon>
        <taxon>Magnoliopsida</taxon>
        <taxon>eudicotyledons</taxon>
        <taxon>Gunneridae</taxon>
        <taxon>Pentapetalae</taxon>
        <taxon>rosids</taxon>
        <taxon>fabids</taxon>
        <taxon>Rosales</taxon>
        <taxon>Rosaceae</taxon>
        <taxon>Rosoideae</taxon>
        <taxon>Rosoideae incertae sedis</taxon>
        <taxon>Rosa</taxon>
    </lineage>
</organism>
<dbReference type="Proteomes" id="UP000238479">
    <property type="component" value="Chromosome 1"/>
</dbReference>
<keyword evidence="3" id="KW-1185">Reference proteome</keyword>
<keyword evidence="1" id="KW-0472">Membrane</keyword>
<dbReference type="AlphaFoldDB" id="A0A2P6SFW6"/>